<dbReference type="AlphaFoldDB" id="A0A2C9D7J0"/>
<dbReference type="Proteomes" id="UP000223606">
    <property type="component" value="Chromosome 1"/>
</dbReference>
<accession>A0A2C9D7J0</accession>
<reference evidence="3" key="1">
    <citation type="submission" date="2017-09" db="EMBL/GenBank/DDBJ databases">
        <title>Genome sequence of Nannocystis excedens DSM 71.</title>
        <authorList>
            <person name="Blom J."/>
        </authorList>
    </citation>
    <scope>NUCLEOTIDE SEQUENCE [LARGE SCALE GENOMIC DNA]</scope>
    <source>
        <strain evidence="3">type strain: E19</strain>
    </source>
</reference>
<sequence>MRAVILIGLLALGACAPKPQIVAEKLDRIDPKFDTEECRQMRQKALDYDDKVGGRMAIGLASGLLLGPFGLPIAAAADANQNEIRRSWSRELWLACSSQPLPKNLLTTGEKPADLTPEQEAHRRAIEERLKQQHLGESR</sequence>
<keyword evidence="3" id="KW-1185">Reference proteome</keyword>
<evidence type="ECO:0000256" key="1">
    <source>
        <dbReference type="SAM" id="MobiDB-lite"/>
    </source>
</evidence>
<dbReference type="PROSITE" id="PS51257">
    <property type="entry name" value="PROKAR_LIPOPROTEIN"/>
    <property type="match status" value="1"/>
</dbReference>
<gene>
    <name evidence="2" type="ORF">HDIA_1964</name>
</gene>
<dbReference type="OrthoDB" id="8090579at2"/>
<feature type="region of interest" description="Disordered" evidence="1">
    <location>
        <begin position="101"/>
        <end position="120"/>
    </location>
</feature>
<evidence type="ECO:0000313" key="3">
    <source>
        <dbReference type="Proteomes" id="UP000223606"/>
    </source>
</evidence>
<evidence type="ECO:0008006" key="4">
    <source>
        <dbReference type="Google" id="ProtNLM"/>
    </source>
</evidence>
<dbReference type="RefSeq" id="WP_099556007.1">
    <property type="nucleotide sequence ID" value="NZ_LT960614.1"/>
</dbReference>
<name>A0A2C9D7J0_9HYPH</name>
<protein>
    <recommendedName>
        <fullName evidence="4">Lipoprotein</fullName>
    </recommendedName>
</protein>
<dbReference type="EMBL" id="LT960614">
    <property type="protein sequence ID" value="SON55505.1"/>
    <property type="molecule type" value="Genomic_DNA"/>
</dbReference>
<dbReference type="KEGG" id="hdi:HDIA_1964"/>
<proteinExistence type="predicted"/>
<organism evidence="2 3">
    <name type="scientific">Hartmannibacter diazotrophicus</name>
    <dbReference type="NCBI Taxonomy" id="1482074"/>
    <lineage>
        <taxon>Bacteria</taxon>
        <taxon>Pseudomonadati</taxon>
        <taxon>Pseudomonadota</taxon>
        <taxon>Alphaproteobacteria</taxon>
        <taxon>Hyphomicrobiales</taxon>
        <taxon>Pleomorphomonadaceae</taxon>
        <taxon>Hartmannibacter</taxon>
    </lineage>
</organism>
<evidence type="ECO:0000313" key="2">
    <source>
        <dbReference type="EMBL" id="SON55505.1"/>
    </source>
</evidence>